<dbReference type="EMBL" id="KQ435859">
    <property type="protein sequence ID" value="KOX70478.1"/>
    <property type="molecule type" value="Genomic_DNA"/>
</dbReference>
<keyword evidence="3" id="KW-0393">Immunoglobulin domain</keyword>
<dbReference type="PANTHER" id="PTHR12231">
    <property type="entry name" value="CTX-RELATED TYPE I TRANSMEMBRANE PROTEIN"/>
    <property type="match status" value="1"/>
</dbReference>
<organism evidence="4 5">
    <name type="scientific">Melipona quadrifasciata</name>
    <dbReference type="NCBI Taxonomy" id="166423"/>
    <lineage>
        <taxon>Eukaryota</taxon>
        <taxon>Metazoa</taxon>
        <taxon>Ecdysozoa</taxon>
        <taxon>Arthropoda</taxon>
        <taxon>Hexapoda</taxon>
        <taxon>Insecta</taxon>
        <taxon>Pterygota</taxon>
        <taxon>Neoptera</taxon>
        <taxon>Endopterygota</taxon>
        <taxon>Hymenoptera</taxon>
        <taxon>Apocrita</taxon>
        <taxon>Aculeata</taxon>
        <taxon>Apoidea</taxon>
        <taxon>Anthophila</taxon>
        <taxon>Apidae</taxon>
        <taxon>Melipona</taxon>
    </lineage>
</organism>
<dbReference type="STRING" id="166423.A0A0N0U427"/>
<dbReference type="InterPro" id="IPR036179">
    <property type="entry name" value="Ig-like_dom_sf"/>
</dbReference>
<evidence type="ECO:0000256" key="2">
    <source>
        <dbReference type="ARBA" id="ARBA00023157"/>
    </source>
</evidence>
<name>A0A0N0U427_9HYME</name>
<dbReference type="Gene3D" id="2.60.40.10">
    <property type="entry name" value="Immunoglobulins"/>
    <property type="match status" value="2"/>
</dbReference>
<keyword evidence="1" id="KW-0677">Repeat</keyword>
<evidence type="ECO:0000313" key="4">
    <source>
        <dbReference type="EMBL" id="KOX70478.1"/>
    </source>
</evidence>
<keyword evidence="5" id="KW-1185">Reference proteome</keyword>
<evidence type="ECO:0000313" key="5">
    <source>
        <dbReference type="Proteomes" id="UP000053105"/>
    </source>
</evidence>
<accession>A0A0N0U427</accession>
<dbReference type="AlphaFoldDB" id="A0A0N0U427"/>
<evidence type="ECO:0000256" key="3">
    <source>
        <dbReference type="ARBA" id="ARBA00023319"/>
    </source>
</evidence>
<protein>
    <submittedName>
        <fullName evidence="4">Lachesin</fullName>
    </submittedName>
</protein>
<dbReference type="GO" id="GO:0043005">
    <property type="term" value="C:neuron projection"/>
    <property type="evidence" value="ECO:0007669"/>
    <property type="project" value="TreeGrafter"/>
</dbReference>
<evidence type="ECO:0000256" key="1">
    <source>
        <dbReference type="ARBA" id="ARBA00022737"/>
    </source>
</evidence>
<dbReference type="SUPFAM" id="SSF48726">
    <property type="entry name" value="Immunoglobulin"/>
    <property type="match status" value="2"/>
</dbReference>
<dbReference type="PANTHER" id="PTHR12231:SF253">
    <property type="entry name" value="DPR-INTERACTING PROTEIN ETA, ISOFORM B-RELATED"/>
    <property type="match status" value="1"/>
</dbReference>
<sequence>MSVLFLVATKSRLLKIQPTLISQFQIGEGSVLKLTRVTRSDMGPYLCIASNGVPPAVSKRIVLNVYFQPMIWIENQLVGAYEGQTLVLECHSEAYPTAITYWTRPSNETITNGSFLKPQRTYSEQNVGITIELQGRNDPKGLRDKYEAHYQVRAAAGLRIVQMRGEKFVGGDGWENQTVQKDDG</sequence>
<dbReference type="InterPro" id="IPR013783">
    <property type="entry name" value="Ig-like_fold"/>
</dbReference>
<dbReference type="OrthoDB" id="10012075at2759"/>
<dbReference type="InterPro" id="IPR051170">
    <property type="entry name" value="Neural/epithelial_adhesion"/>
</dbReference>
<reference evidence="4 5" key="1">
    <citation type="submission" date="2015-07" db="EMBL/GenBank/DDBJ databases">
        <title>The genome of Melipona quadrifasciata.</title>
        <authorList>
            <person name="Pan H."/>
            <person name="Kapheim K."/>
        </authorList>
    </citation>
    <scope>NUCLEOTIDE SEQUENCE [LARGE SCALE GENOMIC DNA]</scope>
    <source>
        <strain evidence="4">0111107301</strain>
        <tissue evidence="4">Whole body</tissue>
    </source>
</reference>
<proteinExistence type="predicted"/>
<gene>
    <name evidence="4" type="ORF">WN51_02534</name>
</gene>
<dbReference type="Proteomes" id="UP000053105">
    <property type="component" value="Unassembled WGS sequence"/>
</dbReference>
<keyword evidence="2" id="KW-1015">Disulfide bond</keyword>